<dbReference type="EMBL" id="WKNE01000018">
    <property type="protein sequence ID" value="MRZ56578.1"/>
    <property type="molecule type" value="Genomic_DNA"/>
</dbReference>
<protein>
    <submittedName>
        <fullName evidence="3">DUF917 family protein</fullName>
    </submittedName>
</protein>
<organism evidence="3 4">
    <name type="scientific">Parabacteroides distasonis</name>
    <dbReference type="NCBI Taxonomy" id="823"/>
    <lineage>
        <taxon>Bacteria</taxon>
        <taxon>Pseudomonadati</taxon>
        <taxon>Bacteroidota</taxon>
        <taxon>Bacteroidia</taxon>
        <taxon>Bacteroidales</taxon>
        <taxon>Tannerellaceae</taxon>
        <taxon>Parabacteroides</taxon>
    </lineage>
</organism>
<evidence type="ECO:0000259" key="2">
    <source>
        <dbReference type="Pfam" id="PF20906"/>
    </source>
</evidence>
<proteinExistence type="predicted"/>
<dbReference type="Gene3D" id="3.40.1610.10">
    <property type="entry name" value="CV3147-like domain"/>
    <property type="match status" value="1"/>
</dbReference>
<evidence type="ECO:0000259" key="1">
    <source>
        <dbReference type="Pfam" id="PF06032"/>
    </source>
</evidence>
<dbReference type="InterPro" id="IPR024071">
    <property type="entry name" value="S-Me-THD_C_sf"/>
</dbReference>
<feature type="domain" description="S-Me-THD N-terminal" evidence="1">
    <location>
        <begin position="12"/>
        <end position="172"/>
    </location>
</feature>
<dbReference type="Pfam" id="PF20906">
    <property type="entry name" value="S-Me-THD_C"/>
    <property type="match status" value="1"/>
</dbReference>
<gene>
    <name evidence="3" type="ORF">GKD68_17895</name>
</gene>
<dbReference type="SUPFAM" id="SSF160991">
    <property type="entry name" value="CV3147-like"/>
    <property type="match status" value="1"/>
</dbReference>
<sequence>MKKKNEPLKQIDLENLVKGATFLASGGGGTYDSAMLFVQNFTKKHYERTEVSIIDVDDIPENDSKCAIVLAYLGTPTKLKDAVTPDAAIQSVNTIQEELKKRGKELGYIVPIEVGGISTLVSCLVGAKLNLTVINADGAGRAVPLLQMTTFATHGADVNPCVLTNSSDYKIVYEVSDSREASASTTIEALARSALSMREFDQVGGITMWTMDRALMSKAILIKGTITKCIQLGKIIGNEQYLIKPNISSIQNVLNTINYHSQIVCQGKILDAKNTAIGGFDSGLMTIQQDQTPENLIKIIFQNESLIVWDSGQGSPLVTAPDLISYLIIPEATHKRQLVYSNSDIIDPSTQQLKEELKNAEIIVLTMKAPQTLLDQESNLISSSVLKSFHEVLQNVGYYGACISFQEEA</sequence>
<dbReference type="InterPro" id="IPR027479">
    <property type="entry name" value="S-Me-THD_N_sf"/>
</dbReference>
<evidence type="ECO:0000313" key="3">
    <source>
        <dbReference type="EMBL" id="MRZ56578.1"/>
    </source>
</evidence>
<name>A0A6I2NSK1_PARDI</name>
<accession>A0A6I2NSK1</accession>
<dbReference type="Proteomes" id="UP000432516">
    <property type="component" value="Unassembled WGS sequence"/>
</dbReference>
<dbReference type="Pfam" id="PF06032">
    <property type="entry name" value="S-Me-THD_N"/>
    <property type="match status" value="1"/>
</dbReference>
<dbReference type="InterPro" id="IPR048350">
    <property type="entry name" value="S-Me-THD-like_C"/>
</dbReference>
<dbReference type="AlphaFoldDB" id="A0A6I2NSK1"/>
<dbReference type="InterPro" id="IPR010318">
    <property type="entry name" value="S-Me-THD_N"/>
</dbReference>
<comment type="caution">
    <text evidence="3">The sequence shown here is derived from an EMBL/GenBank/DDBJ whole genome shotgun (WGS) entry which is preliminary data.</text>
</comment>
<reference evidence="3 4" key="1">
    <citation type="journal article" date="2019" name="Nat. Med.">
        <title>A library of human gut bacterial isolates paired with longitudinal multiomics data enables mechanistic microbiome research.</title>
        <authorList>
            <person name="Poyet M."/>
            <person name="Groussin M."/>
            <person name="Gibbons S.M."/>
            <person name="Avila-Pacheco J."/>
            <person name="Jiang X."/>
            <person name="Kearney S.M."/>
            <person name="Perrotta A.R."/>
            <person name="Berdy B."/>
            <person name="Zhao S."/>
            <person name="Lieberman T.D."/>
            <person name="Swanson P.K."/>
            <person name="Smith M."/>
            <person name="Roesemann S."/>
            <person name="Alexander J.E."/>
            <person name="Rich S.A."/>
            <person name="Livny J."/>
            <person name="Vlamakis H."/>
            <person name="Clish C."/>
            <person name="Bullock K."/>
            <person name="Deik A."/>
            <person name="Scott J."/>
            <person name="Pierce K.A."/>
            <person name="Xavier R.J."/>
            <person name="Alm E.J."/>
        </authorList>
    </citation>
    <scope>NUCLEOTIDE SEQUENCE [LARGE SCALE GENOMIC DNA]</scope>
    <source>
        <strain evidence="3 4">BIOML-A2</strain>
    </source>
</reference>
<dbReference type="RefSeq" id="WP_009276665.1">
    <property type="nucleotide sequence ID" value="NZ_CAXSUO010000010.1"/>
</dbReference>
<evidence type="ECO:0000313" key="4">
    <source>
        <dbReference type="Proteomes" id="UP000432516"/>
    </source>
</evidence>
<feature type="domain" description="S-Me-THD-like C-terminal" evidence="2">
    <location>
        <begin position="185"/>
        <end position="327"/>
    </location>
</feature>
<dbReference type="Gene3D" id="2.40.390.10">
    <property type="entry name" value="CV3147-like"/>
    <property type="match status" value="1"/>
</dbReference>